<proteinExistence type="predicted"/>
<sequence length="37" mass="4383">MISCFFRHVNNLLNSNPIYLNSRVRSSKHHYACYSLP</sequence>
<name>A0A4V1G3V8_9BACL</name>
<keyword evidence="2" id="KW-1185">Reference proteome</keyword>
<dbReference type="EMBL" id="CP040396">
    <property type="protein sequence ID" value="QCT02544.1"/>
    <property type="molecule type" value="Genomic_DNA"/>
</dbReference>
<protein>
    <submittedName>
        <fullName evidence="1">Uncharacterized protein</fullName>
    </submittedName>
</protein>
<dbReference type="AlphaFoldDB" id="A0A4V1G3V8"/>
<reference evidence="1 2" key="1">
    <citation type="submission" date="2019-05" db="EMBL/GenBank/DDBJ databases">
        <authorList>
            <person name="Chen C."/>
        </authorList>
    </citation>
    <scope>NUCLEOTIDE SEQUENCE [LARGE SCALE GENOMIC DNA]</scope>
    <source>
        <strain evidence="1 2">HB172198</strain>
    </source>
</reference>
<dbReference type="KEGG" id="palo:E6C60_1829"/>
<evidence type="ECO:0000313" key="2">
    <source>
        <dbReference type="Proteomes" id="UP000300879"/>
    </source>
</evidence>
<organism evidence="1 2">
    <name type="scientific">Paenibacillus algicola</name>
    <dbReference type="NCBI Taxonomy" id="2565926"/>
    <lineage>
        <taxon>Bacteria</taxon>
        <taxon>Bacillati</taxon>
        <taxon>Bacillota</taxon>
        <taxon>Bacilli</taxon>
        <taxon>Bacillales</taxon>
        <taxon>Paenibacillaceae</taxon>
        <taxon>Paenibacillus</taxon>
    </lineage>
</organism>
<accession>A0A4V1G3V8</accession>
<gene>
    <name evidence="1" type="ORF">E6C60_1829</name>
</gene>
<evidence type="ECO:0000313" key="1">
    <source>
        <dbReference type="EMBL" id="QCT02544.1"/>
    </source>
</evidence>
<dbReference type="Proteomes" id="UP000300879">
    <property type="component" value="Chromosome"/>
</dbReference>